<dbReference type="Pfam" id="PF00126">
    <property type="entry name" value="HTH_1"/>
    <property type="match status" value="1"/>
</dbReference>
<proteinExistence type="inferred from homology"/>
<dbReference type="RefSeq" id="WP_106092737.1">
    <property type="nucleotide sequence ID" value="NZ_PVNL01000117.1"/>
</dbReference>
<dbReference type="GO" id="GO:0032993">
    <property type="term" value="C:protein-DNA complex"/>
    <property type="evidence" value="ECO:0007669"/>
    <property type="project" value="TreeGrafter"/>
</dbReference>
<reference evidence="6 7" key="1">
    <citation type="submission" date="2018-03" db="EMBL/GenBank/DDBJ databases">
        <title>Draft Genome Sequences of the Obligatory Marine Myxobacteria Enhygromyxa salina SWB007.</title>
        <authorList>
            <person name="Poehlein A."/>
            <person name="Moghaddam J.A."/>
            <person name="Harms H."/>
            <person name="Alanjari M."/>
            <person name="Koenig G.M."/>
            <person name="Daniel R."/>
            <person name="Schaeberle T.F."/>
        </authorList>
    </citation>
    <scope>NUCLEOTIDE SEQUENCE [LARGE SCALE GENOMIC DNA]</scope>
    <source>
        <strain evidence="6 7">SWB007</strain>
    </source>
</reference>
<dbReference type="InterPro" id="IPR036388">
    <property type="entry name" value="WH-like_DNA-bd_sf"/>
</dbReference>
<comment type="similarity">
    <text evidence="1">Belongs to the LysR transcriptional regulatory family.</text>
</comment>
<dbReference type="InterPro" id="IPR036390">
    <property type="entry name" value="WH_DNA-bd_sf"/>
</dbReference>
<comment type="caution">
    <text evidence="6">The sequence shown here is derived from an EMBL/GenBank/DDBJ whole genome shotgun (WGS) entry which is preliminary data.</text>
</comment>
<dbReference type="EMBL" id="PVNL01000117">
    <property type="protein sequence ID" value="PRQ01283.1"/>
    <property type="molecule type" value="Genomic_DNA"/>
</dbReference>
<dbReference type="Proteomes" id="UP000238823">
    <property type="component" value="Unassembled WGS sequence"/>
</dbReference>
<dbReference type="PANTHER" id="PTHR30346">
    <property type="entry name" value="TRANSCRIPTIONAL DUAL REGULATOR HCAR-RELATED"/>
    <property type="match status" value="1"/>
</dbReference>
<keyword evidence="3" id="KW-0238">DNA-binding</keyword>
<protein>
    <submittedName>
        <fullName evidence="6">HTH-type transcriptional activator CmpR</fullName>
    </submittedName>
</protein>
<evidence type="ECO:0000256" key="1">
    <source>
        <dbReference type="ARBA" id="ARBA00009437"/>
    </source>
</evidence>
<dbReference type="InterPro" id="IPR005119">
    <property type="entry name" value="LysR_subst-bd"/>
</dbReference>
<evidence type="ECO:0000259" key="5">
    <source>
        <dbReference type="PROSITE" id="PS50931"/>
    </source>
</evidence>
<name>A0A2S9Y853_9BACT</name>
<dbReference type="PROSITE" id="PS50931">
    <property type="entry name" value="HTH_LYSR"/>
    <property type="match status" value="1"/>
</dbReference>
<evidence type="ECO:0000256" key="3">
    <source>
        <dbReference type="ARBA" id="ARBA00023125"/>
    </source>
</evidence>
<dbReference type="InterPro" id="IPR000847">
    <property type="entry name" value="LysR_HTH_N"/>
</dbReference>
<sequence>MSNAPDFEQLEAFAVFAEHLNLTHAARALHLSQPALHTRLRRLGEAVGAPLYRRDGRGLVLTEAGLRTARFAREIRARLGDFTEQMRDEQLRAPITLCAGEGALLYLLGPALRRFARRHPLRVLVRDAEGTSRDVAAGLAHVGVLSLDPPPSALEHELVAEVGFALAVPTSDPLAERPGASWSDLAGRQLIVPPAGRPHRVALDQHLPDDVEIAVEIAGWPLTLQLVALGIGVAIVNDFCRAPRGVTLVAFSGLGSRRYIVVRDPRRDLDPRVEDLWTKLTG</sequence>
<dbReference type="PRINTS" id="PR00039">
    <property type="entry name" value="HTHLYSR"/>
</dbReference>
<dbReference type="Pfam" id="PF03466">
    <property type="entry name" value="LysR_substrate"/>
    <property type="match status" value="1"/>
</dbReference>
<keyword evidence="4" id="KW-0804">Transcription</keyword>
<dbReference type="CDD" id="cd05466">
    <property type="entry name" value="PBP2_LTTR_substrate"/>
    <property type="match status" value="1"/>
</dbReference>
<gene>
    <name evidence="6" type="primary">cmpR</name>
    <name evidence="6" type="ORF">ENSA7_58880</name>
</gene>
<evidence type="ECO:0000256" key="2">
    <source>
        <dbReference type="ARBA" id="ARBA00023015"/>
    </source>
</evidence>
<organism evidence="6 7">
    <name type="scientific">Enhygromyxa salina</name>
    <dbReference type="NCBI Taxonomy" id="215803"/>
    <lineage>
        <taxon>Bacteria</taxon>
        <taxon>Pseudomonadati</taxon>
        <taxon>Myxococcota</taxon>
        <taxon>Polyangia</taxon>
        <taxon>Nannocystales</taxon>
        <taxon>Nannocystaceae</taxon>
        <taxon>Enhygromyxa</taxon>
    </lineage>
</organism>
<dbReference type="Gene3D" id="3.40.190.10">
    <property type="entry name" value="Periplasmic binding protein-like II"/>
    <property type="match status" value="2"/>
</dbReference>
<feature type="domain" description="HTH lysR-type" evidence="5">
    <location>
        <begin position="5"/>
        <end position="62"/>
    </location>
</feature>
<dbReference type="PANTHER" id="PTHR30346:SF9">
    <property type="entry name" value="LYSR FAMILY TRANSCRIPTIONAL REGULATOR"/>
    <property type="match status" value="1"/>
</dbReference>
<accession>A0A2S9Y853</accession>
<evidence type="ECO:0000256" key="4">
    <source>
        <dbReference type="ARBA" id="ARBA00023163"/>
    </source>
</evidence>
<dbReference type="AlphaFoldDB" id="A0A2S9Y853"/>
<dbReference type="GO" id="GO:0003700">
    <property type="term" value="F:DNA-binding transcription factor activity"/>
    <property type="evidence" value="ECO:0007669"/>
    <property type="project" value="InterPro"/>
</dbReference>
<dbReference type="Gene3D" id="1.10.10.10">
    <property type="entry name" value="Winged helix-like DNA-binding domain superfamily/Winged helix DNA-binding domain"/>
    <property type="match status" value="1"/>
</dbReference>
<dbReference type="SUPFAM" id="SSF46785">
    <property type="entry name" value="Winged helix' DNA-binding domain"/>
    <property type="match status" value="1"/>
</dbReference>
<keyword evidence="2" id="KW-0805">Transcription regulation</keyword>
<evidence type="ECO:0000313" key="6">
    <source>
        <dbReference type="EMBL" id="PRQ01283.1"/>
    </source>
</evidence>
<dbReference type="SUPFAM" id="SSF53850">
    <property type="entry name" value="Periplasmic binding protein-like II"/>
    <property type="match status" value="1"/>
</dbReference>
<dbReference type="OrthoDB" id="646694at2"/>
<dbReference type="GO" id="GO:0003677">
    <property type="term" value="F:DNA binding"/>
    <property type="evidence" value="ECO:0007669"/>
    <property type="project" value="UniProtKB-KW"/>
</dbReference>
<evidence type="ECO:0000313" key="7">
    <source>
        <dbReference type="Proteomes" id="UP000238823"/>
    </source>
</evidence>